<dbReference type="PANTHER" id="PTHR10978:SF5">
    <property type="entry name" value="SUCCINATE DEHYDROGENASE CYTOCHROME B560 SUBUNIT, MITOCHONDRIAL"/>
    <property type="match status" value="1"/>
</dbReference>
<organism evidence="9 10">
    <name type="scientific">Penicillium ucsense</name>
    <dbReference type="NCBI Taxonomy" id="2839758"/>
    <lineage>
        <taxon>Eukaryota</taxon>
        <taxon>Fungi</taxon>
        <taxon>Dikarya</taxon>
        <taxon>Ascomycota</taxon>
        <taxon>Pezizomycotina</taxon>
        <taxon>Eurotiomycetes</taxon>
        <taxon>Eurotiomycetidae</taxon>
        <taxon>Eurotiales</taxon>
        <taxon>Aspergillaceae</taxon>
        <taxon>Penicillium</taxon>
    </lineage>
</organism>
<dbReference type="GO" id="GO:0006099">
    <property type="term" value="P:tricarboxylic acid cycle"/>
    <property type="evidence" value="ECO:0007669"/>
    <property type="project" value="InterPro"/>
</dbReference>
<comment type="subcellular location">
    <subcellularLocation>
        <location evidence="1">Membrane</location>
    </subcellularLocation>
</comment>
<dbReference type="GO" id="GO:0009055">
    <property type="term" value="F:electron transfer activity"/>
    <property type="evidence" value="ECO:0007669"/>
    <property type="project" value="InterPro"/>
</dbReference>
<dbReference type="EMBL" id="WIWV01000094">
    <property type="protein sequence ID" value="KAF7714144.1"/>
    <property type="molecule type" value="Genomic_DNA"/>
</dbReference>
<evidence type="ECO:0000256" key="6">
    <source>
        <dbReference type="ARBA" id="ARBA00023004"/>
    </source>
</evidence>
<dbReference type="InterPro" id="IPR034804">
    <property type="entry name" value="SQR/QFR_C/D"/>
</dbReference>
<dbReference type="SUPFAM" id="SSF81343">
    <property type="entry name" value="Fumarate reductase respiratory complex transmembrane subunits"/>
    <property type="match status" value="1"/>
</dbReference>
<evidence type="ECO:0000256" key="4">
    <source>
        <dbReference type="ARBA" id="ARBA00022723"/>
    </source>
</evidence>
<evidence type="ECO:0000256" key="8">
    <source>
        <dbReference type="SAM" id="Phobius"/>
    </source>
</evidence>
<keyword evidence="5 8" id="KW-1133">Transmembrane helix</keyword>
<evidence type="ECO:0000256" key="2">
    <source>
        <dbReference type="ARBA" id="ARBA00022617"/>
    </source>
</evidence>
<feature type="transmembrane region" description="Helical" evidence="8">
    <location>
        <begin position="176"/>
        <end position="198"/>
    </location>
</feature>
<evidence type="ECO:0000256" key="3">
    <source>
        <dbReference type="ARBA" id="ARBA00022692"/>
    </source>
</evidence>
<proteinExistence type="predicted"/>
<dbReference type="CDD" id="cd03499">
    <property type="entry name" value="SQR_TypeC_SdhC"/>
    <property type="match status" value="1"/>
</dbReference>
<dbReference type="GO" id="GO:0016020">
    <property type="term" value="C:membrane"/>
    <property type="evidence" value="ECO:0007669"/>
    <property type="project" value="UniProtKB-SubCell"/>
</dbReference>
<evidence type="ECO:0000256" key="1">
    <source>
        <dbReference type="ARBA" id="ARBA00004370"/>
    </source>
</evidence>
<keyword evidence="4" id="KW-0479">Metal-binding</keyword>
<dbReference type="GO" id="GO:0046872">
    <property type="term" value="F:metal ion binding"/>
    <property type="evidence" value="ECO:0007669"/>
    <property type="project" value="UniProtKB-KW"/>
</dbReference>
<reference evidence="9" key="1">
    <citation type="journal article" date="2020" name="Front. Microbiol.">
        <title>Gene regulatory networks of Penicillium echinulatum 2HH and Penicillium oxalicum 114-2 inferred by a computational biology approach.</title>
        <authorList>
            <person name="Lenz A.R."/>
            <person name="Galan-Vasquez E."/>
            <person name="Balbinot E."/>
            <person name="De Abreu F.P."/>
            <person name="De Oliveira N.S."/>
            <person name="Da Rosa L.O."/>
            <person name="De Avila E Silva S."/>
            <person name="Camassola M."/>
            <person name="Dillon A.J.P."/>
            <person name="Perez-Rueda E."/>
        </authorList>
    </citation>
    <scope>NUCLEOTIDE SEQUENCE</scope>
    <source>
        <strain evidence="9">S1M29</strain>
    </source>
</reference>
<dbReference type="GO" id="GO:0005739">
    <property type="term" value="C:mitochondrion"/>
    <property type="evidence" value="ECO:0007669"/>
    <property type="project" value="GOC"/>
</dbReference>
<gene>
    <name evidence="9" type="ORF">PECM_008756</name>
</gene>
<dbReference type="GO" id="GO:0006121">
    <property type="term" value="P:mitochondrial electron transport, succinate to ubiquinone"/>
    <property type="evidence" value="ECO:0007669"/>
    <property type="project" value="TreeGrafter"/>
</dbReference>
<dbReference type="InterPro" id="IPR000701">
    <property type="entry name" value="SuccDH_FuR_B_TM-su"/>
</dbReference>
<evidence type="ECO:0000256" key="7">
    <source>
        <dbReference type="ARBA" id="ARBA00023136"/>
    </source>
</evidence>
<accession>A0A8J8WFI2</accession>
<dbReference type="OrthoDB" id="588261at2759"/>
<keyword evidence="3 8" id="KW-0812">Transmembrane</keyword>
<dbReference type="InterPro" id="IPR014314">
    <property type="entry name" value="Succ_DH_cytb556"/>
</dbReference>
<dbReference type="PANTHER" id="PTHR10978">
    <property type="entry name" value="SUCCINATE DEHYDROGENASE CYTOCHROME B560 SUBUNIT"/>
    <property type="match status" value="1"/>
</dbReference>
<keyword evidence="2" id="KW-0349">Heme</keyword>
<dbReference type="Gene3D" id="1.20.1300.10">
    <property type="entry name" value="Fumarate reductase/succinate dehydrogenase, transmembrane subunit"/>
    <property type="match status" value="1"/>
</dbReference>
<feature type="transmembrane region" description="Helical" evidence="8">
    <location>
        <begin position="101"/>
        <end position="122"/>
    </location>
</feature>
<evidence type="ECO:0000313" key="9">
    <source>
        <dbReference type="EMBL" id="KAF7714144.1"/>
    </source>
</evidence>
<protein>
    <submittedName>
        <fullName evidence="9">Uncharacterized protein</fullName>
    </submittedName>
</protein>
<comment type="caution">
    <text evidence="9">The sequence shown here is derived from an EMBL/GenBank/DDBJ whole genome shotgun (WGS) entry which is preliminary data.</text>
</comment>
<dbReference type="AlphaFoldDB" id="A0A8J8WFI2"/>
<keyword evidence="10" id="KW-1185">Reference proteome</keyword>
<dbReference type="Proteomes" id="UP000631181">
    <property type="component" value="Unassembled WGS sequence"/>
</dbReference>
<keyword evidence="7 8" id="KW-0472">Membrane</keyword>
<sequence length="199" mass="21635">MSGSIQKNVILASKALSMLGLRRAAVASPSLIRPIVGIVWQQQVRTHITKPGTIQLKVNKPADGLRELERQRLQRPVAPHLAIYKWQVHSVSSAMERNTGLLLSGGLYLFATSYMVAPWLGWDLSSATLATSFGALPVAAKLGMKFFFAWPFTFHAFNGIRYVVSSAGYTLTSKQQIVKIAWGVVASSALAAIGLVAWV</sequence>
<keyword evidence="6" id="KW-0408">Iron</keyword>
<evidence type="ECO:0000256" key="5">
    <source>
        <dbReference type="ARBA" id="ARBA00022989"/>
    </source>
</evidence>
<dbReference type="Pfam" id="PF01127">
    <property type="entry name" value="Sdh_cyt"/>
    <property type="match status" value="1"/>
</dbReference>
<feature type="transmembrane region" description="Helical" evidence="8">
    <location>
        <begin position="142"/>
        <end position="164"/>
    </location>
</feature>
<evidence type="ECO:0000313" key="10">
    <source>
        <dbReference type="Proteomes" id="UP000631181"/>
    </source>
</evidence>
<name>A0A8J8WFI2_9EURO</name>